<name>R0F3F2_9BRAS</name>
<dbReference type="GO" id="GO:0004722">
    <property type="term" value="F:protein serine/threonine phosphatase activity"/>
    <property type="evidence" value="ECO:0007669"/>
    <property type="project" value="InterPro"/>
</dbReference>
<reference evidence="4" key="1">
    <citation type="journal article" date="2013" name="Nat. Genet.">
        <title>The Capsella rubella genome and the genomic consequences of rapid mating system evolution.</title>
        <authorList>
            <person name="Slotte T."/>
            <person name="Hazzouri K.M."/>
            <person name="Agren J.A."/>
            <person name="Koenig D."/>
            <person name="Maumus F."/>
            <person name="Guo Y.L."/>
            <person name="Steige K."/>
            <person name="Platts A.E."/>
            <person name="Escobar J.S."/>
            <person name="Newman L.K."/>
            <person name="Wang W."/>
            <person name="Mandakova T."/>
            <person name="Vello E."/>
            <person name="Smith L.M."/>
            <person name="Henz S.R."/>
            <person name="Steffen J."/>
            <person name="Takuno S."/>
            <person name="Brandvain Y."/>
            <person name="Coop G."/>
            <person name="Andolfatto P."/>
            <person name="Hu T.T."/>
            <person name="Blanchette M."/>
            <person name="Clark R.M."/>
            <person name="Quesneville H."/>
            <person name="Nordborg M."/>
            <person name="Gaut B.S."/>
            <person name="Lysak M.A."/>
            <person name="Jenkins J."/>
            <person name="Grimwood J."/>
            <person name="Chapman J."/>
            <person name="Prochnik S."/>
            <person name="Shu S."/>
            <person name="Rokhsar D."/>
            <person name="Schmutz J."/>
            <person name="Weigel D."/>
            <person name="Wright S.I."/>
        </authorList>
    </citation>
    <scope>NUCLEOTIDE SEQUENCE [LARGE SCALE GENOMIC DNA]</scope>
    <source>
        <strain evidence="4">cv. Monte Gargano</strain>
    </source>
</reference>
<evidence type="ECO:0000256" key="1">
    <source>
        <dbReference type="SAM" id="MobiDB-lite"/>
    </source>
</evidence>
<gene>
    <name evidence="3" type="ORF">CARUB_v100052990mg</name>
</gene>
<dbReference type="InterPro" id="IPR015655">
    <property type="entry name" value="PP2C"/>
</dbReference>
<feature type="domain" description="PPM-type phosphatase" evidence="2">
    <location>
        <begin position="1"/>
        <end position="64"/>
    </location>
</feature>
<dbReference type="EMBL" id="KB870811">
    <property type="protein sequence ID" value="EOA15876.1"/>
    <property type="molecule type" value="Genomic_DNA"/>
</dbReference>
<evidence type="ECO:0000313" key="3">
    <source>
        <dbReference type="EMBL" id="EOA15876.1"/>
    </source>
</evidence>
<reference evidence="3" key="2">
    <citation type="journal article" date="2013" name="Nat. Genet.">
        <title>Genome sequencing of Capsella rubella.</title>
        <authorList>
            <person name="Schmutz J."/>
            <person name="Prochnik S."/>
            <person name="Nordborg M."/>
            <person name="Weigel D."/>
            <person name="Rokhsar D."/>
            <person name="Wright S."/>
        </authorList>
    </citation>
    <scope>NUCLEOTIDE SEQUENCE</scope>
</reference>
<dbReference type="STRING" id="81985.R0F3F2"/>
<evidence type="ECO:0000313" key="4">
    <source>
        <dbReference type="Proteomes" id="UP000029121"/>
    </source>
</evidence>
<protein>
    <recommendedName>
        <fullName evidence="2">PPM-type phosphatase domain-containing protein</fullName>
    </recommendedName>
</protein>
<dbReference type="eggNOG" id="KOG0698">
    <property type="taxonomic scope" value="Eukaryota"/>
</dbReference>
<dbReference type="AlphaFoldDB" id="R0F3F2"/>
<dbReference type="Gene3D" id="3.60.40.10">
    <property type="entry name" value="PPM-type phosphatase domain"/>
    <property type="match status" value="1"/>
</dbReference>
<feature type="non-terminal residue" evidence="3">
    <location>
        <position position="1"/>
    </location>
</feature>
<dbReference type="SUPFAM" id="SSF81606">
    <property type="entry name" value="PP2C-like"/>
    <property type="match status" value="1"/>
</dbReference>
<keyword evidence="4" id="KW-1185">Reference proteome</keyword>
<dbReference type="EMBL" id="KB870811">
    <property type="protein sequence ID" value="EOA15877.1"/>
    <property type="molecule type" value="Genomic_DNA"/>
</dbReference>
<feature type="region of interest" description="Disordered" evidence="1">
    <location>
        <begin position="70"/>
        <end position="96"/>
    </location>
</feature>
<dbReference type="PROSITE" id="PS51746">
    <property type="entry name" value="PPM_2"/>
    <property type="match status" value="1"/>
</dbReference>
<dbReference type="Pfam" id="PF00481">
    <property type="entry name" value="PP2C"/>
    <property type="match status" value="1"/>
</dbReference>
<organism evidence="3 4">
    <name type="scientific">Capsella rubella</name>
    <dbReference type="NCBI Taxonomy" id="81985"/>
    <lineage>
        <taxon>Eukaryota</taxon>
        <taxon>Viridiplantae</taxon>
        <taxon>Streptophyta</taxon>
        <taxon>Embryophyta</taxon>
        <taxon>Tracheophyta</taxon>
        <taxon>Spermatophyta</taxon>
        <taxon>Magnoliopsida</taxon>
        <taxon>eudicotyledons</taxon>
        <taxon>Gunneridae</taxon>
        <taxon>Pentapetalae</taxon>
        <taxon>rosids</taxon>
        <taxon>malvids</taxon>
        <taxon>Brassicales</taxon>
        <taxon>Brassicaceae</taxon>
        <taxon>Camelineae</taxon>
        <taxon>Capsella</taxon>
    </lineage>
</organism>
<evidence type="ECO:0000259" key="2">
    <source>
        <dbReference type="PROSITE" id="PS51746"/>
    </source>
</evidence>
<dbReference type="InterPro" id="IPR001932">
    <property type="entry name" value="PPM-type_phosphatase-like_dom"/>
</dbReference>
<dbReference type="CDD" id="cd00143">
    <property type="entry name" value="PP2Cc"/>
    <property type="match status" value="1"/>
</dbReference>
<proteinExistence type="predicted"/>
<dbReference type="InterPro" id="IPR036457">
    <property type="entry name" value="PPM-type-like_dom_sf"/>
</dbReference>
<dbReference type="Proteomes" id="UP000029121">
    <property type="component" value="Unassembled WGS sequence"/>
</dbReference>
<sequence>EEKVDSSLEFLILASDGLWDVVSNEEAVGMIKAIEDPEEGAKRLMMEAYQRGSADNITCVVVRFFSEQPGGIGSSSNSAPIDHGIIPDRSSGDSAT</sequence>
<dbReference type="PANTHER" id="PTHR47992">
    <property type="entry name" value="PROTEIN PHOSPHATASE"/>
    <property type="match status" value="1"/>
</dbReference>
<accession>R0F3F2</accession>
<dbReference type="EMBL" id="KB870811">
    <property type="protein sequence ID" value="EOA15878.1"/>
    <property type="molecule type" value="Genomic_DNA"/>
</dbReference>